<dbReference type="AlphaFoldDB" id="A0A0N0LSB9"/>
<dbReference type="STRING" id="35818.HPU229336_07325"/>
<evidence type="ECO:0000313" key="4">
    <source>
        <dbReference type="Proteomes" id="UP000037997"/>
    </source>
</evidence>
<keyword evidence="2" id="KW-1133">Transmembrane helix</keyword>
<dbReference type="Proteomes" id="UP000037997">
    <property type="component" value="Unassembled WGS sequence"/>
</dbReference>
<dbReference type="EMBL" id="JNOC01000015">
    <property type="protein sequence ID" value="KPH56482.1"/>
    <property type="molecule type" value="Genomic_DNA"/>
</dbReference>
<dbReference type="InterPro" id="IPR003425">
    <property type="entry name" value="CCB3/YggT"/>
</dbReference>
<accession>A0A0N0LSB9</accession>
<evidence type="ECO:0000313" key="3">
    <source>
        <dbReference type="EMBL" id="KPH56482.1"/>
    </source>
</evidence>
<dbReference type="RefSeq" id="WP_054197561.1">
    <property type="nucleotide sequence ID" value="NZ_CASFEB010000005.1"/>
</dbReference>
<sequence length="97" mass="11191">MVISTFIEAIAHILNMVINIYIWVVIIAALISWVRPDPYNPIVQILYKLTEPIYAKIRRFMPTIIGGIDITPIIVILALQFINLFFVKLLFSFAHSF</sequence>
<comment type="similarity">
    <text evidence="1">Belongs to the YggT family.</text>
</comment>
<protein>
    <submittedName>
        <fullName evidence="3">Membrane protein</fullName>
    </submittedName>
</protein>
<feature type="transmembrane region" description="Helical" evidence="2">
    <location>
        <begin position="12"/>
        <end position="34"/>
    </location>
</feature>
<dbReference type="PANTHER" id="PTHR33219:SF14">
    <property type="entry name" value="PROTEIN COFACTOR ASSEMBLY OF COMPLEX C SUBUNIT B CCB3, CHLOROPLASTIC-RELATED"/>
    <property type="match status" value="1"/>
</dbReference>
<gene>
    <name evidence="3" type="ORF">HPU229334_01825</name>
</gene>
<dbReference type="PANTHER" id="PTHR33219">
    <property type="entry name" value="YLMG HOMOLOG PROTEIN 2, CHLOROPLASTIC"/>
    <property type="match status" value="1"/>
</dbReference>
<feature type="transmembrane region" description="Helical" evidence="2">
    <location>
        <begin position="70"/>
        <end position="91"/>
    </location>
</feature>
<keyword evidence="2" id="KW-0472">Membrane</keyword>
<comment type="caution">
    <text evidence="3">The sequence shown here is derived from an EMBL/GenBank/DDBJ whole genome shotgun (WGS) entry which is preliminary data.</text>
</comment>
<reference evidence="3 4" key="1">
    <citation type="submission" date="2014-06" db="EMBL/GenBank/DDBJ databases">
        <title>Helicobacter pullorum isolates in fresh chicken meat - phenotypic and genotypic features.</title>
        <authorList>
            <person name="Borges V."/>
            <person name="Santos A."/>
            <person name="Correia C.B."/>
            <person name="Saraiva M."/>
            <person name="Menard A."/>
            <person name="Vieira L."/>
            <person name="Sampaio D.A."/>
            <person name="Gomes J.P."/>
            <person name="Oleastro M."/>
        </authorList>
    </citation>
    <scope>NUCLEOTIDE SEQUENCE [LARGE SCALE GENOMIC DNA]</scope>
    <source>
        <strain evidence="3 4">229334/12</strain>
    </source>
</reference>
<organism evidence="3 4">
    <name type="scientific">Helicobacter pullorum</name>
    <dbReference type="NCBI Taxonomy" id="35818"/>
    <lineage>
        <taxon>Bacteria</taxon>
        <taxon>Pseudomonadati</taxon>
        <taxon>Campylobacterota</taxon>
        <taxon>Epsilonproteobacteria</taxon>
        <taxon>Campylobacterales</taxon>
        <taxon>Helicobacteraceae</taxon>
        <taxon>Helicobacter</taxon>
    </lineage>
</organism>
<keyword evidence="2" id="KW-0812">Transmembrane</keyword>
<dbReference type="PATRIC" id="fig|35818.11.peg.360"/>
<evidence type="ECO:0000256" key="1">
    <source>
        <dbReference type="ARBA" id="ARBA00010894"/>
    </source>
</evidence>
<dbReference type="Pfam" id="PF02325">
    <property type="entry name" value="CCB3_YggT"/>
    <property type="match status" value="1"/>
</dbReference>
<proteinExistence type="inferred from homology"/>
<name>A0A0N0LSB9_9HELI</name>
<evidence type="ECO:0000256" key="2">
    <source>
        <dbReference type="SAM" id="Phobius"/>
    </source>
</evidence>
<dbReference type="GO" id="GO:0016020">
    <property type="term" value="C:membrane"/>
    <property type="evidence" value="ECO:0007669"/>
    <property type="project" value="InterPro"/>
</dbReference>